<name>A0A072V4Q5_MEDTR</name>
<protein>
    <submittedName>
        <fullName evidence="2">Transmembrane protein, putative</fullName>
    </submittedName>
</protein>
<dbReference type="Proteomes" id="UP000002051">
    <property type="component" value="Chromosome 2"/>
</dbReference>
<dbReference type="AlphaFoldDB" id="A0A072V4Q5"/>
<sequence>MAAQFFNCKLGLLMFIHLGLLVGVSSMKVSTWQPLLKVLRKQIGIAKNRLESRELLMTKQEEATAN</sequence>
<evidence type="ECO:0000313" key="4">
    <source>
        <dbReference type="Proteomes" id="UP000002051"/>
    </source>
</evidence>
<reference evidence="2 4" key="1">
    <citation type="journal article" date="2011" name="Nature">
        <title>The Medicago genome provides insight into the evolution of rhizobial symbioses.</title>
        <authorList>
            <person name="Young N.D."/>
            <person name="Debelle F."/>
            <person name="Oldroyd G.E."/>
            <person name="Geurts R."/>
            <person name="Cannon S.B."/>
            <person name="Udvardi M.K."/>
            <person name="Benedito V.A."/>
            <person name="Mayer K.F."/>
            <person name="Gouzy J."/>
            <person name="Schoof H."/>
            <person name="Van de Peer Y."/>
            <person name="Proost S."/>
            <person name="Cook D.R."/>
            <person name="Meyers B.C."/>
            <person name="Spannagl M."/>
            <person name="Cheung F."/>
            <person name="De Mita S."/>
            <person name="Krishnakumar V."/>
            <person name="Gundlach H."/>
            <person name="Zhou S."/>
            <person name="Mudge J."/>
            <person name="Bharti A.K."/>
            <person name="Murray J.D."/>
            <person name="Naoumkina M.A."/>
            <person name="Rosen B."/>
            <person name="Silverstein K.A."/>
            <person name="Tang H."/>
            <person name="Rombauts S."/>
            <person name="Zhao P.X."/>
            <person name="Zhou P."/>
            <person name="Barbe V."/>
            <person name="Bardou P."/>
            <person name="Bechner M."/>
            <person name="Bellec A."/>
            <person name="Berger A."/>
            <person name="Berges H."/>
            <person name="Bidwell S."/>
            <person name="Bisseling T."/>
            <person name="Choisne N."/>
            <person name="Couloux A."/>
            <person name="Denny R."/>
            <person name="Deshpande S."/>
            <person name="Dai X."/>
            <person name="Doyle J.J."/>
            <person name="Dudez A.M."/>
            <person name="Farmer A.D."/>
            <person name="Fouteau S."/>
            <person name="Franken C."/>
            <person name="Gibelin C."/>
            <person name="Gish J."/>
            <person name="Goldstein S."/>
            <person name="Gonzalez A.J."/>
            <person name="Green P.J."/>
            <person name="Hallab A."/>
            <person name="Hartog M."/>
            <person name="Hua A."/>
            <person name="Humphray S.J."/>
            <person name="Jeong D.H."/>
            <person name="Jing Y."/>
            <person name="Jocker A."/>
            <person name="Kenton S.M."/>
            <person name="Kim D.J."/>
            <person name="Klee K."/>
            <person name="Lai H."/>
            <person name="Lang C."/>
            <person name="Lin S."/>
            <person name="Macmil S.L."/>
            <person name="Magdelenat G."/>
            <person name="Matthews L."/>
            <person name="McCorrison J."/>
            <person name="Monaghan E.L."/>
            <person name="Mun J.H."/>
            <person name="Najar F.Z."/>
            <person name="Nicholson C."/>
            <person name="Noirot C."/>
            <person name="O'Bleness M."/>
            <person name="Paule C.R."/>
            <person name="Poulain J."/>
            <person name="Prion F."/>
            <person name="Qin B."/>
            <person name="Qu C."/>
            <person name="Retzel E.F."/>
            <person name="Riddle C."/>
            <person name="Sallet E."/>
            <person name="Samain S."/>
            <person name="Samson N."/>
            <person name="Sanders I."/>
            <person name="Saurat O."/>
            <person name="Scarpelli C."/>
            <person name="Schiex T."/>
            <person name="Segurens B."/>
            <person name="Severin A.J."/>
            <person name="Sherrier D.J."/>
            <person name="Shi R."/>
            <person name="Sims S."/>
            <person name="Singer S.R."/>
            <person name="Sinharoy S."/>
            <person name="Sterck L."/>
            <person name="Viollet A."/>
            <person name="Wang B.B."/>
            <person name="Wang K."/>
            <person name="Wang M."/>
            <person name="Wang X."/>
            <person name="Warfsmann J."/>
            <person name="Weissenbach J."/>
            <person name="White D.D."/>
            <person name="White J.D."/>
            <person name="Wiley G.B."/>
            <person name="Wincker P."/>
            <person name="Xing Y."/>
            <person name="Yang L."/>
            <person name="Yao Z."/>
            <person name="Ying F."/>
            <person name="Zhai J."/>
            <person name="Zhou L."/>
            <person name="Zuber A."/>
            <person name="Denarie J."/>
            <person name="Dixon R.A."/>
            <person name="May G.D."/>
            <person name="Schwartz D.C."/>
            <person name="Rogers J."/>
            <person name="Quetier F."/>
            <person name="Town C.D."/>
            <person name="Roe B.A."/>
        </authorList>
    </citation>
    <scope>NUCLEOTIDE SEQUENCE [LARGE SCALE GENOMIC DNA]</scope>
    <source>
        <strain evidence="2">A17</strain>
        <strain evidence="3 4">cv. Jemalong A17</strain>
    </source>
</reference>
<evidence type="ECO:0000313" key="2">
    <source>
        <dbReference type="EMBL" id="KEH36979.1"/>
    </source>
</evidence>
<accession>A0A072V4Q5</accession>
<evidence type="ECO:0000256" key="1">
    <source>
        <dbReference type="SAM" id="SignalP"/>
    </source>
</evidence>
<dbReference type="EnsemblPlants" id="KEH36979">
    <property type="protein sequence ID" value="KEH36979"/>
    <property type="gene ID" value="MTR_2g026630"/>
</dbReference>
<reference evidence="2 4" key="2">
    <citation type="journal article" date="2014" name="BMC Genomics">
        <title>An improved genome release (version Mt4.0) for the model legume Medicago truncatula.</title>
        <authorList>
            <person name="Tang H."/>
            <person name="Krishnakumar V."/>
            <person name="Bidwell S."/>
            <person name="Rosen B."/>
            <person name="Chan A."/>
            <person name="Zhou S."/>
            <person name="Gentzbittel L."/>
            <person name="Childs K.L."/>
            <person name="Yandell M."/>
            <person name="Gundlach H."/>
            <person name="Mayer K.F."/>
            <person name="Schwartz D.C."/>
            <person name="Town C.D."/>
        </authorList>
    </citation>
    <scope>GENOME REANNOTATION</scope>
    <source>
        <strain evidence="2">A17</strain>
        <strain evidence="3 4">cv. Jemalong A17</strain>
    </source>
</reference>
<keyword evidence="2" id="KW-0812">Transmembrane</keyword>
<organism evidence="2 4">
    <name type="scientific">Medicago truncatula</name>
    <name type="common">Barrel medic</name>
    <name type="synonym">Medicago tribuloides</name>
    <dbReference type="NCBI Taxonomy" id="3880"/>
    <lineage>
        <taxon>Eukaryota</taxon>
        <taxon>Viridiplantae</taxon>
        <taxon>Streptophyta</taxon>
        <taxon>Embryophyta</taxon>
        <taxon>Tracheophyta</taxon>
        <taxon>Spermatophyta</taxon>
        <taxon>Magnoliopsida</taxon>
        <taxon>eudicotyledons</taxon>
        <taxon>Gunneridae</taxon>
        <taxon>Pentapetalae</taxon>
        <taxon>rosids</taxon>
        <taxon>fabids</taxon>
        <taxon>Fabales</taxon>
        <taxon>Fabaceae</taxon>
        <taxon>Papilionoideae</taxon>
        <taxon>50 kb inversion clade</taxon>
        <taxon>NPAAA clade</taxon>
        <taxon>Hologalegina</taxon>
        <taxon>IRL clade</taxon>
        <taxon>Trifolieae</taxon>
        <taxon>Medicago</taxon>
    </lineage>
</organism>
<evidence type="ECO:0000313" key="3">
    <source>
        <dbReference type="EnsemblPlants" id="KEH36979"/>
    </source>
</evidence>
<dbReference type="HOGENOM" id="CLU_2834932_0_0_1"/>
<keyword evidence="2" id="KW-0472">Membrane</keyword>
<feature type="chain" id="PRO_5014500231" evidence="1">
    <location>
        <begin position="27"/>
        <end position="66"/>
    </location>
</feature>
<dbReference type="EMBL" id="CM001218">
    <property type="protein sequence ID" value="KEH36979.1"/>
    <property type="molecule type" value="Genomic_DNA"/>
</dbReference>
<proteinExistence type="predicted"/>
<reference evidence="3" key="3">
    <citation type="submission" date="2015-04" db="UniProtKB">
        <authorList>
            <consortium name="EnsemblPlants"/>
        </authorList>
    </citation>
    <scope>IDENTIFICATION</scope>
    <source>
        <strain evidence="3">cv. Jemalong A17</strain>
    </source>
</reference>
<feature type="signal peptide" evidence="1">
    <location>
        <begin position="1"/>
        <end position="26"/>
    </location>
</feature>
<gene>
    <name evidence="2" type="ordered locus">MTR_2g026630</name>
</gene>
<keyword evidence="4" id="KW-1185">Reference proteome</keyword>
<keyword evidence="1" id="KW-0732">Signal</keyword>